<dbReference type="OrthoDB" id="273452at2759"/>
<protein>
    <recommendedName>
        <fullName evidence="2">DUF676 domain-containing protein</fullName>
    </recommendedName>
</protein>
<evidence type="ECO:0000259" key="2">
    <source>
        <dbReference type="Pfam" id="PF05057"/>
    </source>
</evidence>
<accession>A0A0C3ANL1</accession>
<dbReference type="PANTHER" id="PTHR12482:SF62">
    <property type="entry name" value="LIPASE ROG1-RELATED"/>
    <property type="match status" value="1"/>
</dbReference>
<evidence type="ECO:0000313" key="3">
    <source>
        <dbReference type="EMBL" id="KIM26150.1"/>
    </source>
</evidence>
<dbReference type="PANTHER" id="PTHR12482">
    <property type="entry name" value="LIPASE ROG1-RELATED-RELATED"/>
    <property type="match status" value="1"/>
</dbReference>
<comment type="similarity">
    <text evidence="1">Belongs to the putative lipase ROG1 family.</text>
</comment>
<reference evidence="3 4" key="1">
    <citation type="submission" date="2014-04" db="EMBL/GenBank/DDBJ databases">
        <authorList>
            <consortium name="DOE Joint Genome Institute"/>
            <person name="Kuo A."/>
            <person name="Zuccaro A."/>
            <person name="Kohler A."/>
            <person name="Nagy L.G."/>
            <person name="Floudas D."/>
            <person name="Copeland A."/>
            <person name="Barry K.W."/>
            <person name="Cichocki N."/>
            <person name="Veneault-Fourrey C."/>
            <person name="LaButti K."/>
            <person name="Lindquist E.A."/>
            <person name="Lipzen A."/>
            <person name="Lundell T."/>
            <person name="Morin E."/>
            <person name="Murat C."/>
            <person name="Sun H."/>
            <person name="Tunlid A."/>
            <person name="Henrissat B."/>
            <person name="Grigoriev I.V."/>
            <person name="Hibbett D.S."/>
            <person name="Martin F."/>
            <person name="Nordberg H.P."/>
            <person name="Cantor M.N."/>
            <person name="Hua S.X."/>
        </authorList>
    </citation>
    <scope>NUCLEOTIDE SEQUENCE [LARGE SCALE GENOMIC DNA]</scope>
    <source>
        <strain evidence="3 4">MAFF 305830</strain>
    </source>
</reference>
<organism evidence="3 4">
    <name type="scientific">Serendipita vermifera MAFF 305830</name>
    <dbReference type="NCBI Taxonomy" id="933852"/>
    <lineage>
        <taxon>Eukaryota</taxon>
        <taxon>Fungi</taxon>
        <taxon>Dikarya</taxon>
        <taxon>Basidiomycota</taxon>
        <taxon>Agaricomycotina</taxon>
        <taxon>Agaricomycetes</taxon>
        <taxon>Sebacinales</taxon>
        <taxon>Serendipitaceae</taxon>
        <taxon>Serendipita</taxon>
    </lineage>
</organism>
<keyword evidence="4" id="KW-1185">Reference proteome</keyword>
<dbReference type="Pfam" id="PF05057">
    <property type="entry name" value="DUF676"/>
    <property type="match status" value="1"/>
</dbReference>
<dbReference type="Proteomes" id="UP000054097">
    <property type="component" value="Unassembled WGS sequence"/>
</dbReference>
<dbReference type="Gene3D" id="3.40.50.1820">
    <property type="entry name" value="alpha/beta hydrolase"/>
    <property type="match status" value="1"/>
</dbReference>
<sequence>MQELHLLVASHGMWGEPVHLDEMAKAIRNKFSETDEKGARLHVLVAETNALDSTYDGIDWGGERLADEVLKEINELEKDNIHKVTRFSAVGYSLGGLLVRYMIGVLNQRKFFDGIEPINFTTFASPNIGLVRTDSSISKIEFKIMPKVMNRTGPQFYGLDSWSASGQPLVEVLADPKGIFYQGLAKFQRLSLYGSAYGDRTVPYSTALIEAKDPFYNHAKNGMTIAMDEKYTPIVVSYDIPTGLPIPDPNARTTCRVARRPRSPKPETPPILPLKFPLNILFKALLPLLIPLGVTAAFVKLSLDSSKSRKRLKNLEQEETFQDRLANVLRRMDEETVNAITELLEEVTEREETEEESEENRAQLYIQSATSSRTNIDARTPARILGTDRSPVGAKAHGGPLLSPLQVKIIGSLNELPFNKYAACFPGAFNSHSVIISRDLKQFPFHDQGRPVLQHWADHFIL</sequence>
<dbReference type="SUPFAM" id="SSF53474">
    <property type="entry name" value="alpha/beta-Hydrolases"/>
    <property type="match status" value="1"/>
</dbReference>
<gene>
    <name evidence="3" type="ORF">M408DRAFT_73104</name>
</gene>
<dbReference type="InterPro" id="IPR029058">
    <property type="entry name" value="AB_hydrolase_fold"/>
</dbReference>
<dbReference type="EMBL" id="KN824308">
    <property type="protein sequence ID" value="KIM26150.1"/>
    <property type="molecule type" value="Genomic_DNA"/>
</dbReference>
<evidence type="ECO:0000256" key="1">
    <source>
        <dbReference type="ARBA" id="ARBA00007920"/>
    </source>
</evidence>
<dbReference type="AlphaFoldDB" id="A0A0C3ANL1"/>
<reference evidence="4" key="2">
    <citation type="submission" date="2015-01" db="EMBL/GenBank/DDBJ databases">
        <title>Evolutionary Origins and Diversification of the Mycorrhizal Mutualists.</title>
        <authorList>
            <consortium name="DOE Joint Genome Institute"/>
            <consortium name="Mycorrhizal Genomics Consortium"/>
            <person name="Kohler A."/>
            <person name="Kuo A."/>
            <person name="Nagy L.G."/>
            <person name="Floudas D."/>
            <person name="Copeland A."/>
            <person name="Barry K.W."/>
            <person name="Cichocki N."/>
            <person name="Veneault-Fourrey C."/>
            <person name="LaButti K."/>
            <person name="Lindquist E.A."/>
            <person name="Lipzen A."/>
            <person name="Lundell T."/>
            <person name="Morin E."/>
            <person name="Murat C."/>
            <person name="Riley R."/>
            <person name="Ohm R."/>
            <person name="Sun H."/>
            <person name="Tunlid A."/>
            <person name="Henrissat B."/>
            <person name="Grigoriev I.V."/>
            <person name="Hibbett D.S."/>
            <person name="Martin F."/>
        </authorList>
    </citation>
    <scope>NUCLEOTIDE SEQUENCE [LARGE SCALE GENOMIC DNA]</scope>
    <source>
        <strain evidence="4">MAFF 305830</strain>
    </source>
</reference>
<feature type="domain" description="DUF676" evidence="2">
    <location>
        <begin position="2"/>
        <end position="206"/>
    </location>
</feature>
<dbReference type="InterPro" id="IPR007751">
    <property type="entry name" value="DUF676_lipase-like"/>
</dbReference>
<dbReference type="HOGENOM" id="CLU_027968_0_0_1"/>
<evidence type="ECO:0000313" key="4">
    <source>
        <dbReference type="Proteomes" id="UP000054097"/>
    </source>
</evidence>
<name>A0A0C3ANL1_SERVB</name>
<dbReference type="InterPro" id="IPR044294">
    <property type="entry name" value="Lipase-like"/>
</dbReference>
<proteinExistence type="inferred from homology"/>